<dbReference type="InterPro" id="IPR012338">
    <property type="entry name" value="Beta-lactam/transpept-like"/>
</dbReference>
<reference evidence="2" key="1">
    <citation type="submission" date="2018-05" db="EMBL/GenBank/DDBJ databases">
        <authorList>
            <person name="Lanie J.A."/>
            <person name="Ng W.-L."/>
            <person name="Kazmierczak K.M."/>
            <person name="Andrzejewski T.M."/>
            <person name="Davidsen T.M."/>
            <person name="Wayne K.J."/>
            <person name="Tettelin H."/>
            <person name="Glass J.I."/>
            <person name="Rusch D."/>
            <person name="Podicherti R."/>
            <person name="Tsui H.-C.T."/>
            <person name="Winkler M.E."/>
        </authorList>
    </citation>
    <scope>NUCLEOTIDE SEQUENCE</scope>
</reference>
<dbReference type="SUPFAM" id="SSF56601">
    <property type="entry name" value="beta-lactamase/transpeptidase-like"/>
    <property type="match status" value="1"/>
</dbReference>
<accession>A0A381YE02</accession>
<dbReference type="PANTHER" id="PTHR46825">
    <property type="entry name" value="D-ALANYL-D-ALANINE-CARBOXYPEPTIDASE/ENDOPEPTIDASE AMPH"/>
    <property type="match status" value="1"/>
</dbReference>
<dbReference type="Pfam" id="PF00144">
    <property type="entry name" value="Beta-lactamase"/>
    <property type="match status" value="1"/>
</dbReference>
<name>A0A381YE02_9ZZZZ</name>
<dbReference type="PANTHER" id="PTHR46825:SF9">
    <property type="entry name" value="BETA-LACTAMASE-RELATED DOMAIN-CONTAINING PROTEIN"/>
    <property type="match status" value="1"/>
</dbReference>
<dbReference type="InterPro" id="IPR050491">
    <property type="entry name" value="AmpC-like"/>
</dbReference>
<dbReference type="EMBL" id="UINC01018006">
    <property type="protein sequence ID" value="SVA75224.1"/>
    <property type="molecule type" value="Genomic_DNA"/>
</dbReference>
<protein>
    <recommendedName>
        <fullName evidence="1">Beta-lactamase-related domain-containing protein</fullName>
    </recommendedName>
</protein>
<organism evidence="2">
    <name type="scientific">marine metagenome</name>
    <dbReference type="NCBI Taxonomy" id="408172"/>
    <lineage>
        <taxon>unclassified sequences</taxon>
        <taxon>metagenomes</taxon>
        <taxon>ecological metagenomes</taxon>
    </lineage>
</organism>
<dbReference type="InterPro" id="IPR001466">
    <property type="entry name" value="Beta-lactam-related"/>
</dbReference>
<evidence type="ECO:0000313" key="2">
    <source>
        <dbReference type="EMBL" id="SVA75224.1"/>
    </source>
</evidence>
<sequence>MRSFLLFLSISIVGHKICSQTTSEEFEYYIIKEISKPNVAGMGIAIINKDSVLLSKGYGYADIYDKIPFSNNTVINIASISKTLIGVSIMYAMENNLLGLDDSVNELVPFSVINPYYPDEPIMLRHLMGHRSGIKDEDTIYKASYHYGGDSPVRLDIFLKDYLSPNGKHYSKNNFIDKRPGEFFEYSNIGAGLAAHILESAFGRPFNVLTRETILQPLEMDDTYWFFSEMADPSKHSKLYRLNKDTDTLIEVEPYGLTTYPDGGLRTTISDLSNYLSWIMNNGSFKGRTIISESSLAEMLRSDHSNSYGKFWSIGTRIGHGGWDPGVTTGMYFYPEEDLGIIIFLNSSSYHDFTELEKKVLDHGRYLLRKLDNSQE</sequence>
<gene>
    <name evidence="2" type="ORF">METZ01_LOCUS128078</name>
</gene>
<evidence type="ECO:0000259" key="1">
    <source>
        <dbReference type="Pfam" id="PF00144"/>
    </source>
</evidence>
<dbReference type="Gene3D" id="3.40.710.10">
    <property type="entry name" value="DD-peptidase/beta-lactamase superfamily"/>
    <property type="match status" value="1"/>
</dbReference>
<dbReference type="AlphaFoldDB" id="A0A381YE02"/>
<feature type="domain" description="Beta-lactamase-related" evidence="1">
    <location>
        <begin position="37"/>
        <end position="357"/>
    </location>
</feature>
<proteinExistence type="predicted"/>